<comment type="similarity">
    <text evidence="1">Belongs to the Tlp family.</text>
</comment>
<feature type="compositionally biased region" description="Basic and acidic residues" evidence="2">
    <location>
        <begin position="1"/>
        <end position="17"/>
    </location>
</feature>
<sequence length="77" mass="9047">MVKPKPDDRSDNVERIENNIGHTLQNIDEANDYVKAHSDEISAEVKEQIKEKNQRREDSIEGLREEIKDEATYQKHQ</sequence>
<organism evidence="3 4">
    <name type="scientific">Terrilactibacillus laevilacticus</name>
    <dbReference type="NCBI Taxonomy" id="1380157"/>
    <lineage>
        <taxon>Bacteria</taxon>
        <taxon>Bacillati</taxon>
        <taxon>Bacillota</taxon>
        <taxon>Bacilli</taxon>
        <taxon>Bacillales</taxon>
        <taxon>Bacillaceae</taxon>
        <taxon>Terrilactibacillus</taxon>
    </lineage>
</organism>
<dbReference type="RefSeq" id="WP_141190701.1">
    <property type="nucleotide sequence ID" value="NZ_JBHUMR010000006.1"/>
</dbReference>
<dbReference type="InterPro" id="IPR017524">
    <property type="entry name" value="SASP_thioredoxin-like"/>
</dbReference>
<dbReference type="HAMAP" id="MF_01506">
    <property type="entry name" value="Tlp"/>
    <property type="match status" value="1"/>
</dbReference>
<gene>
    <name evidence="1 3" type="primary">tlp</name>
    <name evidence="3" type="ORF">ACFSTF_01650</name>
</gene>
<feature type="region of interest" description="Disordered" evidence="2">
    <location>
        <begin position="1"/>
        <end position="24"/>
    </location>
</feature>
<proteinExistence type="evidence at transcript level"/>
<evidence type="ECO:0000256" key="2">
    <source>
        <dbReference type="SAM" id="MobiDB-lite"/>
    </source>
</evidence>
<comment type="induction">
    <text evidence="1">Expressed only in the forespore compartment of sporulating cells.</text>
</comment>
<feature type="region of interest" description="Disordered" evidence="2">
    <location>
        <begin position="48"/>
        <end position="77"/>
    </location>
</feature>
<dbReference type="Proteomes" id="UP001597458">
    <property type="component" value="Unassembled WGS sequence"/>
</dbReference>
<comment type="subcellular location">
    <subcellularLocation>
        <location evidence="1">Spore core</location>
    </subcellularLocation>
</comment>
<dbReference type="EMBL" id="JBHUMR010000006">
    <property type="protein sequence ID" value="MFD2616029.1"/>
    <property type="molecule type" value="Genomic_DNA"/>
</dbReference>
<evidence type="ECO:0000313" key="3">
    <source>
        <dbReference type="EMBL" id="MFD2616029.1"/>
    </source>
</evidence>
<dbReference type="NCBIfam" id="TIGR03090">
    <property type="entry name" value="SASP_tlp"/>
    <property type="match status" value="1"/>
</dbReference>
<keyword evidence="1" id="KW-0749">Sporulation</keyword>
<evidence type="ECO:0000256" key="1">
    <source>
        <dbReference type="HAMAP-Rule" id="MF_01506"/>
    </source>
</evidence>
<protein>
    <recommendedName>
        <fullName evidence="1">Small, acid-soluble spore protein Tlp</fullName>
    </recommendedName>
</protein>
<name>A0ABW5PLI1_9BACI</name>
<reference evidence="4" key="1">
    <citation type="journal article" date="2019" name="Int. J. Syst. Evol. Microbiol.">
        <title>The Global Catalogue of Microorganisms (GCM) 10K type strain sequencing project: providing services to taxonomists for standard genome sequencing and annotation.</title>
        <authorList>
            <consortium name="The Broad Institute Genomics Platform"/>
            <consortium name="The Broad Institute Genome Sequencing Center for Infectious Disease"/>
            <person name="Wu L."/>
            <person name="Ma J."/>
        </authorList>
    </citation>
    <scope>NUCLEOTIDE SEQUENCE [LARGE SCALE GENOMIC DNA]</scope>
    <source>
        <strain evidence="4">TISTR 2241</strain>
    </source>
</reference>
<keyword evidence="4" id="KW-1185">Reference proteome</keyword>
<comment type="caution">
    <text evidence="3">The sequence shown here is derived from an EMBL/GenBank/DDBJ whole genome shotgun (WGS) entry which is preliminary data.</text>
</comment>
<evidence type="ECO:0000313" key="4">
    <source>
        <dbReference type="Proteomes" id="UP001597458"/>
    </source>
</evidence>
<accession>A0ABW5PLI1</accession>
<dbReference type="Pfam" id="PF19824">
    <property type="entry name" value="Tlp"/>
    <property type="match status" value="1"/>
</dbReference>